<keyword evidence="1" id="KW-0812">Transmembrane</keyword>
<protein>
    <submittedName>
        <fullName evidence="2">Uncharacterized protein</fullName>
    </submittedName>
</protein>
<keyword evidence="1" id="KW-0472">Membrane</keyword>
<reference evidence="3" key="1">
    <citation type="submission" date="2018-06" db="EMBL/GenBank/DDBJ databases">
        <authorList>
            <consortium name="Pathogen Informatics"/>
        </authorList>
    </citation>
    <scope>NUCLEOTIDE SEQUENCE [LARGE SCALE GENOMIC DNA]</scope>
    <source>
        <strain evidence="3">NCTC10115</strain>
    </source>
</reference>
<keyword evidence="1" id="KW-1133">Transmembrane helix</keyword>
<gene>
    <name evidence="2" type="ORF">NCTC10115_01147</name>
</gene>
<feature type="transmembrane region" description="Helical" evidence="1">
    <location>
        <begin position="20"/>
        <end position="37"/>
    </location>
</feature>
<accession>A0A3B0Q282</accession>
<dbReference type="AlphaFoldDB" id="A0A3B0Q282"/>
<organism evidence="2 3">
    <name type="scientific">Mycoplasmoides gallisepticum</name>
    <name type="common">Mycoplasma gallisepticum</name>
    <dbReference type="NCBI Taxonomy" id="2096"/>
    <lineage>
        <taxon>Bacteria</taxon>
        <taxon>Bacillati</taxon>
        <taxon>Mycoplasmatota</taxon>
        <taxon>Mycoplasmoidales</taxon>
        <taxon>Mycoplasmoidaceae</taxon>
        <taxon>Mycoplasmoides</taxon>
    </lineage>
</organism>
<dbReference type="EMBL" id="LS991952">
    <property type="protein sequence ID" value="SYV94943.1"/>
    <property type="molecule type" value="Genomic_DNA"/>
</dbReference>
<evidence type="ECO:0000313" key="2">
    <source>
        <dbReference type="EMBL" id="SYV94943.1"/>
    </source>
</evidence>
<sequence length="56" mass="5976">MIGFGADLGSTNSSVSTSEWLLILLATLATQFLNLVLNPGGLVFRLSSLNFVISIY</sequence>
<name>A0A3B0Q282_MYCGL</name>
<proteinExistence type="predicted"/>
<evidence type="ECO:0000313" key="3">
    <source>
        <dbReference type="Proteomes" id="UP000260136"/>
    </source>
</evidence>
<evidence type="ECO:0000256" key="1">
    <source>
        <dbReference type="SAM" id="Phobius"/>
    </source>
</evidence>
<dbReference type="Proteomes" id="UP000260136">
    <property type="component" value="Chromosome"/>
</dbReference>